<accession>A0AAN6GDK0</accession>
<feature type="domain" description="Nucleolar 27S pre-rRNA processing Urb2/Npa2 C-terminal" evidence="2">
    <location>
        <begin position="1228"/>
        <end position="1470"/>
    </location>
</feature>
<dbReference type="EMBL" id="JAPDMQ010000142">
    <property type="protein sequence ID" value="KAK0533201.1"/>
    <property type="molecule type" value="Genomic_DNA"/>
</dbReference>
<dbReference type="InterPro" id="IPR016024">
    <property type="entry name" value="ARM-type_fold"/>
</dbReference>
<organism evidence="3 4">
    <name type="scientific">Tilletia horrida</name>
    <dbReference type="NCBI Taxonomy" id="155126"/>
    <lineage>
        <taxon>Eukaryota</taxon>
        <taxon>Fungi</taxon>
        <taxon>Dikarya</taxon>
        <taxon>Basidiomycota</taxon>
        <taxon>Ustilaginomycotina</taxon>
        <taxon>Exobasidiomycetes</taxon>
        <taxon>Tilletiales</taxon>
        <taxon>Tilletiaceae</taxon>
        <taxon>Tilletia</taxon>
    </lineage>
</organism>
<dbReference type="Pfam" id="PF10441">
    <property type="entry name" value="Urb2"/>
    <property type="match status" value="1"/>
</dbReference>
<gene>
    <name evidence="3" type="ORF">OC842_003042</name>
</gene>
<reference evidence="3" key="1">
    <citation type="journal article" date="2023" name="PhytoFront">
        <title>Draft Genome Resources of Seven Strains of Tilletia horrida, Causal Agent of Kernel Smut of Rice.</title>
        <authorList>
            <person name="Khanal S."/>
            <person name="Antony Babu S."/>
            <person name="Zhou X.G."/>
        </authorList>
    </citation>
    <scope>NUCLEOTIDE SEQUENCE</scope>
    <source>
        <strain evidence="3">TX3</strain>
    </source>
</reference>
<keyword evidence="4" id="KW-1185">Reference proteome</keyword>
<feature type="region of interest" description="Disordered" evidence="1">
    <location>
        <begin position="576"/>
        <end position="604"/>
    </location>
</feature>
<name>A0AAN6GDK0_9BASI</name>
<evidence type="ECO:0000256" key="1">
    <source>
        <dbReference type="SAM" id="MobiDB-lite"/>
    </source>
</evidence>
<protein>
    <recommendedName>
        <fullName evidence="2">Nucleolar 27S pre-rRNA processing Urb2/Npa2 C-terminal domain-containing protein</fullName>
    </recommendedName>
</protein>
<proteinExistence type="predicted"/>
<dbReference type="SUPFAM" id="SSF48371">
    <property type="entry name" value="ARM repeat"/>
    <property type="match status" value="1"/>
</dbReference>
<evidence type="ECO:0000259" key="2">
    <source>
        <dbReference type="Pfam" id="PF10441"/>
    </source>
</evidence>
<dbReference type="InterPro" id="IPR018849">
    <property type="entry name" value="Urb2/Npa2_C"/>
</dbReference>
<evidence type="ECO:0000313" key="4">
    <source>
        <dbReference type="Proteomes" id="UP001176521"/>
    </source>
</evidence>
<dbReference type="Proteomes" id="UP001176521">
    <property type="component" value="Unassembled WGS sequence"/>
</dbReference>
<evidence type="ECO:0000313" key="3">
    <source>
        <dbReference type="EMBL" id="KAK0533201.1"/>
    </source>
</evidence>
<comment type="caution">
    <text evidence="3">The sequence shown here is derived from an EMBL/GenBank/DDBJ whole genome shotgun (WGS) entry which is preliminary data.</text>
</comment>
<sequence length="1471" mass="158641">MPSMRDADAGSLEGAGIRSSEQLIKALKAPSDPPPGLKLSKIQIAQLAAQDTDGLAIPDRHALLADWILQLMTQSAKAQPKSAKGTGKAATSAVDDAHWSLLDLILSTKLTQATEGATIKKLASQHPFVLVLTTFALRQSVTKTELALCSRVVARLFATSAVKSSTNNIDQINKCIEACLAAVPSWLQCDVPATYTILSEVHSCWRLACVHSVNLKKASKFFLSAVYDHWTIAVQSTGLALCSATLRDLIIDFGITALLYDEMLQSHCLAAADLLQDSAEDRSDNTSAELLNRVRQSLQASSSQIRQGSMNALPILLAELVARLGASWPTLAPEKTVVTVSGTLEQQLYIACLHSVVRRRFLEPVFTVLRELSPSTETAATEHSTATARTRKALLQQVLDSGMFSTATPDETAWRFTFATLLDDILEDIRIAPEDGFSSLGLLWQLDTTGMEDRSTQTLSLVAQLRTTDSASGGFAPARALINHVAEHFSRIMEIPRLCTVLWDAAEAASAVTTVTEPITSLARRGALWSEGCVADWGRKIQGFLVPSQVATVVDNFHRRGQEHCRKLQSYLLQPHTDTMEQSSSKRRRTSKDPASRQESYSTAGRSLDVPLQAAAFFSASALIFQYLPHQGVTAATLTPVLSQSVSGDLHPTLAKALHASGTQNASQAHLSGAVAAAILHSLTSLSTYIEALEVPAGQAAAGLAEFDERDGVDDFESYPAELQLSLFSKVEKSRPNFVYEPCGPDAPEVQQKLLAMIVRSVATDSDVLLQRAVCRAIVSRWIPLLERVLTFPRLVDFSERALSIAAQDKELLSNLIGDTRGVEASSFTAAVCKALLLQVERLAQLDGEELETSLAVVERFEFSALPIRVRTMMLQSILQADIRAGKPSASDAARDRIALTLRTVIGKCTRLSIDDDILRTQIEWLSSLKLDRLETSSSAIKAATLGAVVATSASLLTRGDAQIGETLLPFIARATALHLMSKRIARNVALLLAESGNVGSHKTQLATHCKAATDAFDLSSLDNEATSDFNEEALLRIIDTLQALRLSRLLSSPDGPKSEDAALDFGEKVIRHLARCAEGIASSDVLAAVAIETLRLGWSLSSGVQSSAQSSRLAQWTAVLLAMPALADRSSALRSEVAIRIREHLDVVQYETSLVALEQFVDQLLSVPTIPGSDVSAVLYTLTLFLCHGPEGTGKTARASFGRVLSVFYTLSTRELQGLHSSVLPALVDMLESIARQKAVLLRVSEANAIVDLCIRLVAPSAAEFAAVTTDMSATIYKAIVTTMTTLIRQRPDLLTGMMPSLTAIICQLFVLLRRIPAGSGAALMASSHAGTSPAWLDLSQSSLGPTEADLLSRLLLSITAKTSSLPILSRQKKNAAGEPISATSTTSLAGPFAKHAIHVLTAYCRMLNSPLLTTDPNVRRALQPGLFALCDIVKTHERDAAMVASLGAAEQVVFKDLWSRWEKQRYRGE</sequence>